<dbReference type="AlphaFoldDB" id="A0A8D9MBG1"/>
<accession>A0A8D9MBG1</accession>
<proteinExistence type="predicted"/>
<sequence length="82" mass="9430">MSSSFTKLRKSQHTEIHQIHLFLRLIFPVAGSEILSDNSGRYSFKQLSILLNHLEYSRLEASLISAIIVLDRFSTNLAFFCQ</sequence>
<dbReference type="EMBL" id="LS974620">
    <property type="protein sequence ID" value="CAG7905962.1"/>
    <property type="molecule type" value="Genomic_DNA"/>
</dbReference>
<dbReference type="Proteomes" id="UP000694005">
    <property type="component" value="Chromosome A04"/>
</dbReference>
<protein>
    <submittedName>
        <fullName evidence="1">Uncharacterized protein</fullName>
    </submittedName>
</protein>
<dbReference type="Gramene" id="A04p08630.2_BraZ1">
    <property type="protein sequence ID" value="A04p08630.2_BraZ1.CDS"/>
    <property type="gene ID" value="A04g08630.2_BraZ1"/>
</dbReference>
<reference evidence="1 2" key="1">
    <citation type="submission" date="2021-07" db="EMBL/GenBank/DDBJ databases">
        <authorList>
            <consortium name="Genoscope - CEA"/>
            <person name="William W."/>
        </authorList>
    </citation>
    <scope>NUCLEOTIDE SEQUENCE [LARGE SCALE GENOMIC DNA]</scope>
</reference>
<evidence type="ECO:0000313" key="2">
    <source>
        <dbReference type="Proteomes" id="UP000694005"/>
    </source>
</evidence>
<name>A0A8D9MBG1_BRACM</name>
<organism evidence="1 2">
    <name type="scientific">Brassica campestris</name>
    <name type="common">Field mustard</name>
    <dbReference type="NCBI Taxonomy" id="3711"/>
    <lineage>
        <taxon>Eukaryota</taxon>
        <taxon>Viridiplantae</taxon>
        <taxon>Streptophyta</taxon>
        <taxon>Embryophyta</taxon>
        <taxon>Tracheophyta</taxon>
        <taxon>Spermatophyta</taxon>
        <taxon>Magnoliopsida</taxon>
        <taxon>eudicotyledons</taxon>
        <taxon>Gunneridae</taxon>
        <taxon>Pentapetalae</taxon>
        <taxon>rosids</taxon>
        <taxon>malvids</taxon>
        <taxon>Brassicales</taxon>
        <taxon>Brassicaceae</taxon>
        <taxon>Brassiceae</taxon>
        <taxon>Brassica</taxon>
    </lineage>
</organism>
<gene>
    <name evidence="1" type="ORF">BRAPAZ1V2_A04P08630.2</name>
</gene>
<evidence type="ECO:0000313" key="1">
    <source>
        <dbReference type="EMBL" id="CAG7905962.1"/>
    </source>
</evidence>